<organism evidence="5 6">
    <name type="scientific">Zostera marina</name>
    <name type="common">Eelgrass</name>
    <dbReference type="NCBI Taxonomy" id="29655"/>
    <lineage>
        <taxon>Eukaryota</taxon>
        <taxon>Viridiplantae</taxon>
        <taxon>Streptophyta</taxon>
        <taxon>Embryophyta</taxon>
        <taxon>Tracheophyta</taxon>
        <taxon>Spermatophyta</taxon>
        <taxon>Magnoliopsida</taxon>
        <taxon>Liliopsida</taxon>
        <taxon>Zosteraceae</taxon>
        <taxon>Zostera</taxon>
    </lineage>
</organism>
<keyword evidence="1" id="KW-0378">Hydrolase</keyword>
<dbReference type="OMA" id="FANIHMR"/>
<dbReference type="Proteomes" id="UP000036987">
    <property type="component" value="Unassembled WGS sequence"/>
</dbReference>
<keyword evidence="6" id="KW-1185">Reference proteome</keyword>
<proteinExistence type="predicted"/>
<dbReference type="Gene3D" id="2.60.120.200">
    <property type="match status" value="1"/>
</dbReference>
<evidence type="ECO:0000313" key="6">
    <source>
        <dbReference type="Proteomes" id="UP000036987"/>
    </source>
</evidence>
<dbReference type="EMBL" id="LFYR01000113">
    <property type="protein sequence ID" value="KMZ75878.1"/>
    <property type="molecule type" value="Genomic_DNA"/>
</dbReference>
<dbReference type="Pfam" id="PF00722">
    <property type="entry name" value="Glyco_hydro_16"/>
    <property type="match status" value="1"/>
</dbReference>
<keyword evidence="3" id="KW-0732">Signal</keyword>
<dbReference type="PANTHER" id="PTHR31062">
    <property type="entry name" value="XYLOGLUCAN ENDOTRANSGLUCOSYLASE/HYDROLASE PROTEIN 8-RELATED"/>
    <property type="match status" value="1"/>
</dbReference>
<protein>
    <recommendedName>
        <fullName evidence="4">GH16 domain-containing protein</fullName>
    </recommendedName>
</protein>
<accession>A0A0K9Q3L6</accession>
<dbReference type="InterPro" id="IPR044791">
    <property type="entry name" value="Beta-glucanase/XTH"/>
</dbReference>
<dbReference type="InterPro" id="IPR013320">
    <property type="entry name" value="ConA-like_dom_sf"/>
</dbReference>
<dbReference type="GO" id="GO:0005975">
    <property type="term" value="P:carbohydrate metabolic process"/>
    <property type="evidence" value="ECO:0007669"/>
    <property type="project" value="InterPro"/>
</dbReference>
<feature type="chain" id="PRO_5005528500" description="GH16 domain-containing protein" evidence="3">
    <location>
        <begin position="23"/>
        <end position="94"/>
    </location>
</feature>
<evidence type="ECO:0000313" key="5">
    <source>
        <dbReference type="EMBL" id="KMZ75878.1"/>
    </source>
</evidence>
<gene>
    <name evidence="5" type="ORF">ZOSMA_10G01470</name>
</gene>
<name>A0A0K9Q3L6_ZOSMR</name>
<sequence>MRITLLPLRALLAAAVLASVNAANFLNDVAITWGGDGRAMILDGGSEIKLNLDKNSGSGFQSKKEYMFGRFDMEIKVVPGDAAGLVTTFYVSNY</sequence>
<dbReference type="InterPro" id="IPR000757">
    <property type="entry name" value="Beta-glucanase-like"/>
</dbReference>
<reference evidence="6" key="1">
    <citation type="journal article" date="2016" name="Nature">
        <title>The genome of the seagrass Zostera marina reveals angiosperm adaptation to the sea.</title>
        <authorList>
            <person name="Olsen J.L."/>
            <person name="Rouze P."/>
            <person name="Verhelst B."/>
            <person name="Lin Y.-C."/>
            <person name="Bayer T."/>
            <person name="Collen J."/>
            <person name="Dattolo E."/>
            <person name="De Paoli E."/>
            <person name="Dittami S."/>
            <person name="Maumus F."/>
            <person name="Michel G."/>
            <person name="Kersting A."/>
            <person name="Lauritano C."/>
            <person name="Lohaus R."/>
            <person name="Toepel M."/>
            <person name="Tonon T."/>
            <person name="Vanneste K."/>
            <person name="Amirebrahimi M."/>
            <person name="Brakel J."/>
            <person name="Bostroem C."/>
            <person name="Chovatia M."/>
            <person name="Grimwood J."/>
            <person name="Jenkins J.W."/>
            <person name="Jueterbock A."/>
            <person name="Mraz A."/>
            <person name="Stam W.T."/>
            <person name="Tice H."/>
            <person name="Bornberg-Bauer E."/>
            <person name="Green P.J."/>
            <person name="Pearson G.A."/>
            <person name="Procaccini G."/>
            <person name="Duarte C.M."/>
            <person name="Schmutz J."/>
            <person name="Reusch T.B.H."/>
            <person name="Van de Peer Y."/>
        </authorList>
    </citation>
    <scope>NUCLEOTIDE SEQUENCE [LARGE SCALE GENOMIC DNA]</scope>
    <source>
        <strain evidence="6">cv. Finnish</strain>
    </source>
</reference>
<evidence type="ECO:0000256" key="1">
    <source>
        <dbReference type="ARBA" id="ARBA00022801"/>
    </source>
</evidence>
<evidence type="ECO:0000256" key="2">
    <source>
        <dbReference type="ARBA" id="ARBA00023295"/>
    </source>
</evidence>
<comment type="caution">
    <text evidence="5">The sequence shown here is derived from an EMBL/GenBank/DDBJ whole genome shotgun (WGS) entry which is preliminary data.</text>
</comment>
<dbReference type="GO" id="GO:0004553">
    <property type="term" value="F:hydrolase activity, hydrolyzing O-glycosyl compounds"/>
    <property type="evidence" value="ECO:0007669"/>
    <property type="project" value="InterPro"/>
</dbReference>
<evidence type="ECO:0000259" key="4">
    <source>
        <dbReference type="Pfam" id="PF00722"/>
    </source>
</evidence>
<dbReference type="AlphaFoldDB" id="A0A0K9Q3L6"/>
<feature type="domain" description="GH16" evidence="4">
    <location>
        <begin position="28"/>
        <end position="93"/>
    </location>
</feature>
<dbReference type="SUPFAM" id="SSF49899">
    <property type="entry name" value="Concanavalin A-like lectins/glucanases"/>
    <property type="match status" value="1"/>
</dbReference>
<keyword evidence="2" id="KW-0326">Glycosidase</keyword>
<dbReference type="STRING" id="29655.A0A0K9Q3L6"/>
<evidence type="ECO:0000256" key="3">
    <source>
        <dbReference type="SAM" id="SignalP"/>
    </source>
</evidence>
<dbReference type="OrthoDB" id="4781at2759"/>
<feature type="signal peptide" evidence="3">
    <location>
        <begin position="1"/>
        <end position="22"/>
    </location>
</feature>